<dbReference type="AlphaFoldDB" id="A0A382JSM0"/>
<proteinExistence type="predicted"/>
<dbReference type="EMBL" id="UINC01076370">
    <property type="protein sequence ID" value="SVC15474.1"/>
    <property type="molecule type" value="Genomic_DNA"/>
</dbReference>
<protein>
    <submittedName>
        <fullName evidence="2">Uncharacterized protein</fullName>
    </submittedName>
</protein>
<organism evidence="2">
    <name type="scientific">marine metagenome</name>
    <dbReference type="NCBI Taxonomy" id="408172"/>
    <lineage>
        <taxon>unclassified sequences</taxon>
        <taxon>metagenomes</taxon>
        <taxon>ecological metagenomes</taxon>
    </lineage>
</organism>
<feature type="compositionally biased region" description="Pro residues" evidence="1">
    <location>
        <begin position="47"/>
        <end position="58"/>
    </location>
</feature>
<name>A0A382JSM0_9ZZZZ</name>
<accession>A0A382JSM0</accession>
<evidence type="ECO:0000256" key="1">
    <source>
        <dbReference type="SAM" id="MobiDB-lite"/>
    </source>
</evidence>
<gene>
    <name evidence="2" type="ORF">METZ01_LOCUS268328</name>
</gene>
<sequence>MNAIDVQIRCQRCGQQMDLRDPAPDQPWPPQQFWKCPTCGRNFWTTYPPPKKPKPTLPPSAEAKPAQIKSEDN</sequence>
<reference evidence="2" key="1">
    <citation type="submission" date="2018-05" db="EMBL/GenBank/DDBJ databases">
        <authorList>
            <person name="Lanie J.A."/>
            <person name="Ng W.-L."/>
            <person name="Kazmierczak K.M."/>
            <person name="Andrzejewski T.M."/>
            <person name="Davidsen T.M."/>
            <person name="Wayne K.J."/>
            <person name="Tettelin H."/>
            <person name="Glass J.I."/>
            <person name="Rusch D."/>
            <person name="Podicherti R."/>
            <person name="Tsui H.-C.T."/>
            <person name="Winkler M.E."/>
        </authorList>
    </citation>
    <scope>NUCLEOTIDE SEQUENCE</scope>
</reference>
<evidence type="ECO:0000313" key="2">
    <source>
        <dbReference type="EMBL" id="SVC15474.1"/>
    </source>
</evidence>
<feature type="region of interest" description="Disordered" evidence="1">
    <location>
        <begin position="45"/>
        <end position="73"/>
    </location>
</feature>